<evidence type="ECO:0000313" key="3">
    <source>
        <dbReference type="Proteomes" id="UP000001194"/>
    </source>
</evidence>
<name>B0CXV3_LACBS</name>
<feature type="region of interest" description="Disordered" evidence="1">
    <location>
        <begin position="1"/>
        <end position="41"/>
    </location>
</feature>
<sequence>MLPKDRPNLANNTRMDDLYPGGSNEFRSDGTRCKPPPSTMHGWLAKMRGTLLGDEDLRSKGMKEMRDARAYKAARRKRQQARTGQGLMSFFTVGSSRRTHPARQLTRGSRGSTSTKPRQLTRNHQSSHQSRPSYKTSRSSNTTQRPTRITQPRPRPRP</sequence>
<keyword evidence="3" id="KW-1185">Reference proteome</keyword>
<feature type="compositionally biased region" description="Polar residues" evidence="1">
    <location>
        <begin position="106"/>
        <end position="141"/>
    </location>
</feature>
<protein>
    <submittedName>
        <fullName evidence="2">Predicted protein</fullName>
    </submittedName>
</protein>
<proteinExistence type="predicted"/>
<dbReference type="RefSeq" id="XP_001876591.1">
    <property type="nucleotide sequence ID" value="XM_001876556.1"/>
</dbReference>
<feature type="non-terminal residue" evidence="2">
    <location>
        <position position="158"/>
    </location>
</feature>
<reference evidence="2 3" key="1">
    <citation type="journal article" date="2008" name="Nature">
        <title>The genome of Laccaria bicolor provides insights into mycorrhizal symbiosis.</title>
        <authorList>
            <person name="Martin F."/>
            <person name="Aerts A."/>
            <person name="Ahren D."/>
            <person name="Brun A."/>
            <person name="Danchin E.G.J."/>
            <person name="Duchaussoy F."/>
            <person name="Gibon J."/>
            <person name="Kohler A."/>
            <person name="Lindquist E."/>
            <person name="Pereda V."/>
            <person name="Salamov A."/>
            <person name="Shapiro H.J."/>
            <person name="Wuyts J."/>
            <person name="Blaudez D."/>
            <person name="Buee M."/>
            <person name="Brokstein P."/>
            <person name="Canbaeck B."/>
            <person name="Cohen D."/>
            <person name="Courty P.E."/>
            <person name="Coutinho P.M."/>
            <person name="Delaruelle C."/>
            <person name="Detter J.C."/>
            <person name="Deveau A."/>
            <person name="DiFazio S."/>
            <person name="Duplessis S."/>
            <person name="Fraissinet-Tachet L."/>
            <person name="Lucic E."/>
            <person name="Frey-Klett P."/>
            <person name="Fourrey C."/>
            <person name="Feussner I."/>
            <person name="Gay G."/>
            <person name="Grimwood J."/>
            <person name="Hoegger P.J."/>
            <person name="Jain P."/>
            <person name="Kilaru S."/>
            <person name="Labbe J."/>
            <person name="Lin Y.C."/>
            <person name="Legue V."/>
            <person name="Le Tacon F."/>
            <person name="Marmeisse R."/>
            <person name="Melayah D."/>
            <person name="Montanini B."/>
            <person name="Muratet M."/>
            <person name="Nehls U."/>
            <person name="Niculita-Hirzel H."/>
            <person name="Oudot-Le Secq M.P."/>
            <person name="Peter M."/>
            <person name="Quesneville H."/>
            <person name="Rajashekar B."/>
            <person name="Reich M."/>
            <person name="Rouhier N."/>
            <person name="Schmutz J."/>
            <person name="Yin T."/>
            <person name="Chalot M."/>
            <person name="Henrissat B."/>
            <person name="Kuees U."/>
            <person name="Lucas S."/>
            <person name="Van de Peer Y."/>
            <person name="Podila G.K."/>
            <person name="Polle A."/>
            <person name="Pukkila P.J."/>
            <person name="Richardson P.M."/>
            <person name="Rouze P."/>
            <person name="Sanders I.R."/>
            <person name="Stajich J.E."/>
            <person name="Tunlid A."/>
            <person name="Tuskan G."/>
            <person name="Grigoriev I.V."/>
        </authorList>
    </citation>
    <scope>NUCLEOTIDE SEQUENCE [LARGE SCALE GENOMIC DNA]</scope>
    <source>
        <strain evidence="3">S238N-H82 / ATCC MYA-4686</strain>
    </source>
</reference>
<dbReference type="EMBL" id="DS547094">
    <property type="protein sequence ID" value="EDR12327.1"/>
    <property type="molecule type" value="Genomic_DNA"/>
</dbReference>
<dbReference type="OrthoDB" id="3256715at2759"/>
<evidence type="ECO:0000313" key="2">
    <source>
        <dbReference type="EMBL" id="EDR12327.1"/>
    </source>
</evidence>
<organism evidence="3">
    <name type="scientific">Laccaria bicolor (strain S238N-H82 / ATCC MYA-4686)</name>
    <name type="common">Bicoloured deceiver</name>
    <name type="synonym">Laccaria laccata var. bicolor</name>
    <dbReference type="NCBI Taxonomy" id="486041"/>
    <lineage>
        <taxon>Eukaryota</taxon>
        <taxon>Fungi</taxon>
        <taxon>Dikarya</taxon>
        <taxon>Basidiomycota</taxon>
        <taxon>Agaricomycotina</taxon>
        <taxon>Agaricomycetes</taxon>
        <taxon>Agaricomycetidae</taxon>
        <taxon>Agaricales</taxon>
        <taxon>Agaricineae</taxon>
        <taxon>Hydnangiaceae</taxon>
        <taxon>Laccaria</taxon>
    </lineage>
</organism>
<dbReference type="KEGG" id="lbc:LACBIDRAFT_292820"/>
<gene>
    <name evidence="2" type="ORF">LACBIDRAFT_292820</name>
</gene>
<dbReference type="Proteomes" id="UP000001194">
    <property type="component" value="Unassembled WGS sequence"/>
</dbReference>
<dbReference type="GeneID" id="6072778"/>
<evidence type="ECO:0000256" key="1">
    <source>
        <dbReference type="SAM" id="MobiDB-lite"/>
    </source>
</evidence>
<dbReference type="AlphaFoldDB" id="B0CXV3"/>
<dbReference type="InParanoid" id="B0CXV3"/>
<accession>B0CXV3</accession>
<dbReference type="HOGENOM" id="CLU_135161_1_0_1"/>
<feature type="region of interest" description="Disordered" evidence="1">
    <location>
        <begin position="73"/>
        <end position="158"/>
    </location>
</feature>
<feature type="compositionally biased region" description="Low complexity" evidence="1">
    <location>
        <begin position="142"/>
        <end position="152"/>
    </location>
</feature>